<name>U4L8L4_PYROM</name>
<proteinExistence type="predicted"/>
<evidence type="ECO:0000313" key="2">
    <source>
        <dbReference type="Proteomes" id="UP000018144"/>
    </source>
</evidence>
<reference evidence="1 2" key="1">
    <citation type="journal article" date="2013" name="PLoS Genet.">
        <title>The genome and development-dependent transcriptomes of Pyronema confluens: a window into fungal evolution.</title>
        <authorList>
            <person name="Traeger S."/>
            <person name="Altegoer F."/>
            <person name="Freitag M."/>
            <person name="Gabaldon T."/>
            <person name="Kempken F."/>
            <person name="Kumar A."/>
            <person name="Marcet-Houben M."/>
            <person name="Poggeler S."/>
            <person name="Stajich J.E."/>
            <person name="Nowrousian M."/>
        </authorList>
    </citation>
    <scope>NUCLEOTIDE SEQUENCE [LARGE SCALE GENOMIC DNA]</scope>
    <source>
        <strain evidence="2">CBS 100304</strain>
        <tissue evidence="1">Vegetative mycelium</tissue>
    </source>
</reference>
<evidence type="ECO:0000313" key="1">
    <source>
        <dbReference type="EMBL" id="CCX13172.1"/>
    </source>
</evidence>
<gene>
    <name evidence="1" type="ORF">PCON_12765</name>
</gene>
<accession>U4L8L4</accession>
<sequence length="45" mass="4881">MGWTLEPATFFGSKFAGTLLRFVVMMRMKWQVGGVGGARVMVDGG</sequence>
<dbReference type="AlphaFoldDB" id="U4L8L4"/>
<keyword evidence="2" id="KW-1185">Reference proteome</keyword>
<dbReference type="EMBL" id="HF935789">
    <property type="protein sequence ID" value="CCX13172.1"/>
    <property type="molecule type" value="Genomic_DNA"/>
</dbReference>
<dbReference type="Proteomes" id="UP000018144">
    <property type="component" value="Unassembled WGS sequence"/>
</dbReference>
<organism evidence="1 2">
    <name type="scientific">Pyronema omphalodes (strain CBS 100304)</name>
    <name type="common">Pyronema confluens</name>
    <dbReference type="NCBI Taxonomy" id="1076935"/>
    <lineage>
        <taxon>Eukaryota</taxon>
        <taxon>Fungi</taxon>
        <taxon>Dikarya</taxon>
        <taxon>Ascomycota</taxon>
        <taxon>Pezizomycotina</taxon>
        <taxon>Pezizomycetes</taxon>
        <taxon>Pezizales</taxon>
        <taxon>Pyronemataceae</taxon>
        <taxon>Pyronema</taxon>
    </lineage>
</organism>
<protein>
    <submittedName>
        <fullName evidence="1">Uncharacterized protein</fullName>
    </submittedName>
</protein>